<reference evidence="3" key="1">
    <citation type="journal article" date="2013" name="Proc. Natl. Acad. Sci. U.S.A.">
        <title>Improving the coverage of the cyanobacterial phylum using diversity-driven genome sequencing.</title>
        <authorList>
            <person name="Shih P.M."/>
            <person name="Wu D."/>
            <person name="Latifi A."/>
            <person name="Axen S.D."/>
            <person name="Fewer D.P."/>
            <person name="Talla E."/>
            <person name="Calteau A."/>
            <person name="Cai F."/>
            <person name="Tandeau de Marsac N."/>
            <person name="Rippka R."/>
            <person name="Herdman M."/>
            <person name="Sivonen K."/>
            <person name="Coursin T."/>
            <person name="Laurent T."/>
            <person name="Goodwin L."/>
            <person name="Nolan M."/>
            <person name="Davenport K.W."/>
            <person name="Han C.S."/>
            <person name="Rubin E.M."/>
            <person name="Eisen J.A."/>
            <person name="Woyke T."/>
            <person name="Gugger M."/>
            <person name="Kerfeld C.A."/>
        </authorList>
    </citation>
    <scope>NUCLEOTIDE SEQUENCE [LARGE SCALE GENOMIC DNA]</scope>
    <source>
        <strain evidence="3">ATCC 29371 / PCC 7437</strain>
    </source>
</reference>
<dbReference type="SUPFAM" id="SSF55729">
    <property type="entry name" value="Acyl-CoA N-acyltransferases (Nat)"/>
    <property type="match status" value="1"/>
</dbReference>
<dbReference type="GO" id="GO:0016747">
    <property type="term" value="F:acyltransferase activity, transferring groups other than amino-acyl groups"/>
    <property type="evidence" value="ECO:0007669"/>
    <property type="project" value="InterPro"/>
</dbReference>
<dbReference type="InterPro" id="IPR041496">
    <property type="entry name" value="YitH/HolE_GNAT"/>
</dbReference>
<dbReference type="eggNOG" id="COG0454">
    <property type="taxonomic scope" value="Bacteria"/>
</dbReference>
<sequence length="286" mass="32082">MTPKLTIRPMTSSEVQLALDWAAQEGWNPGLHDATSFYATDPAGFLIAELEGEQIGCISVVRYNSKFGFIGLYIVKPQWRGLGYGLQLWQTAWQQLISRLDSENFSIGLDGVLEKESTYHQAGFTAAYRHVRYVYEPISSNSVPSDVISLTDVPLKQIILYDTKFFPASRPQFLSPWIHFAEAAYGIVSGDRLCGYGVLRSCRQGFKIGPLFADTFEIADSLFRALTYHAEGQPVFIDIPDVQPALPVLIQRYCLESVFTCVRMYRGNVPNLDVERIFGVTTLELG</sequence>
<dbReference type="Pfam" id="PF00583">
    <property type="entry name" value="Acetyltransf_1"/>
    <property type="match status" value="1"/>
</dbReference>
<dbReference type="Gene3D" id="3.40.630.30">
    <property type="match status" value="1"/>
</dbReference>
<keyword evidence="3" id="KW-1185">Reference proteome</keyword>
<dbReference type="KEGG" id="scs:Sta7437_1784"/>
<organism evidence="2 3">
    <name type="scientific">Stanieria cyanosphaera (strain ATCC 29371 / PCC 7437)</name>
    <dbReference type="NCBI Taxonomy" id="111780"/>
    <lineage>
        <taxon>Bacteria</taxon>
        <taxon>Bacillati</taxon>
        <taxon>Cyanobacteriota</taxon>
        <taxon>Cyanophyceae</taxon>
        <taxon>Pleurocapsales</taxon>
        <taxon>Dermocarpellaceae</taxon>
        <taxon>Stanieria</taxon>
    </lineage>
</organism>
<evidence type="ECO:0000313" key="3">
    <source>
        <dbReference type="Proteomes" id="UP000010473"/>
    </source>
</evidence>
<dbReference type="PROSITE" id="PS51186">
    <property type="entry name" value="GNAT"/>
    <property type="match status" value="1"/>
</dbReference>
<name>K9XUJ4_STAC7</name>
<evidence type="ECO:0000313" key="2">
    <source>
        <dbReference type="EMBL" id="AFZ35342.1"/>
    </source>
</evidence>
<dbReference type="InterPro" id="IPR016181">
    <property type="entry name" value="Acyl_CoA_acyltransferase"/>
</dbReference>
<dbReference type="AlphaFoldDB" id="K9XUJ4"/>
<dbReference type="EMBL" id="CP003653">
    <property type="protein sequence ID" value="AFZ35342.1"/>
    <property type="molecule type" value="Genomic_DNA"/>
</dbReference>
<dbReference type="PATRIC" id="fig|111780.3.peg.1862"/>
<dbReference type="PANTHER" id="PTHR47237">
    <property type="entry name" value="SLL0310 PROTEIN"/>
    <property type="match status" value="1"/>
</dbReference>
<dbReference type="RefSeq" id="WP_015193013.1">
    <property type="nucleotide sequence ID" value="NC_019748.1"/>
</dbReference>
<dbReference type="Proteomes" id="UP000010473">
    <property type="component" value="Chromosome"/>
</dbReference>
<evidence type="ECO:0000259" key="1">
    <source>
        <dbReference type="PROSITE" id="PS51186"/>
    </source>
</evidence>
<accession>K9XUJ4</accession>
<proteinExistence type="predicted"/>
<dbReference type="Gene3D" id="3.40.630.90">
    <property type="match status" value="1"/>
</dbReference>
<dbReference type="PANTHER" id="PTHR47237:SF1">
    <property type="entry name" value="SLL0310 PROTEIN"/>
    <property type="match status" value="1"/>
</dbReference>
<dbReference type="CDD" id="cd04301">
    <property type="entry name" value="NAT_SF"/>
    <property type="match status" value="1"/>
</dbReference>
<dbReference type="Pfam" id="PF18014">
    <property type="entry name" value="Acetyltransf_18"/>
    <property type="match status" value="1"/>
</dbReference>
<dbReference type="STRING" id="111780.Sta7437_1784"/>
<gene>
    <name evidence="2" type="ordered locus">Sta7437_1784</name>
</gene>
<dbReference type="InterPro" id="IPR052729">
    <property type="entry name" value="Acyl/Acetyltrans_Enzymes"/>
</dbReference>
<dbReference type="OrthoDB" id="20916at2"/>
<feature type="domain" description="N-acetyltransferase" evidence="1">
    <location>
        <begin position="5"/>
        <end position="154"/>
    </location>
</feature>
<dbReference type="HOGENOM" id="CLU_054109_0_0_3"/>
<dbReference type="InterPro" id="IPR000182">
    <property type="entry name" value="GNAT_dom"/>
</dbReference>
<protein>
    <submittedName>
        <fullName evidence="2">GCN5-related N-acetyltransferase</fullName>
    </submittedName>
</protein>